<accession>A0A2V2YVK8</accession>
<keyword evidence="5 6" id="KW-0119">Carbohydrate metabolism</keyword>
<feature type="binding site" evidence="6">
    <location>
        <position position="331"/>
    </location>
    <ligand>
        <name>Mn(2+)</name>
        <dbReference type="ChEBI" id="CHEBI:29035"/>
    </ligand>
</feature>
<dbReference type="RefSeq" id="WP_110043311.1">
    <property type="nucleotide sequence ID" value="NZ_CP054612.1"/>
</dbReference>
<dbReference type="OrthoDB" id="9765600at2"/>
<proteinExistence type="inferred from homology"/>
<dbReference type="SUPFAM" id="SSF50443">
    <property type="entry name" value="FucI/AraA C-terminal domain-like"/>
    <property type="match status" value="1"/>
</dbReference>
<comment type="catalytic activity">
    <reaction evidence="6">
        <text>beta-L-arabinopyranose = L-ribulose</text>
        <dbReference type="Rhea" id="RHEA:14821"/>
        <dbReference type="ChEBI" id="CHEBI:16880"/>
        <dbReference type="ChEBI" id="CHEBI:40886"/>
        <dbReference type="EC" id="5.3.1.4"/>
    </reaction>
</comment>
<comment type="cofactor">
    <cofactor evidence="6">
        <name>Mn(2+)</name>
        <dbReference type="ChEBI" id="CHEBI:29035"/>
    </cofactor>
    <text evidence="6">Binds 1 Mn(2+) ion per subunit.</text>
</comment>
<evidence type="ECO:0000256" key="1">
    <source>
        <dbReference type="ARBA" id="ARBA00022723"/>
    </source>
</evidence>
<dbReference type="InterPro" id="IPR003762">
    <property type="entry name" value="Lara_isomerase"/>
</dbReference>
<dbReference type="Pfam" id="PF24856">
    <property type="entry name" value="AraA_central"/>
    <property type="match status" value="1"/>
</dbReference>
<dbReference type="Gene3D" id="3.40.50.10940">
    <property type="match status" value="1"/>
</dbReference>
<evidence type="ECO:0000259" key="7">
    <source>
        <dbReference type="Pfam" id="PF02610"/>
    </source>
</evidence>
<evidence type="ECO:0000256" key="2">
    <source>
        <dbReference type="ARBA" id="ARBA00022935"/>
    </source>
</evidence>
<dbReference type="InterPro" id="IPR024664">
    <property type="entry name" value="Ara_Isoase_C"/>
</dbReference>
<dbReference type="AlphaFoldDB" id="A0A2V2YVK8"/>
<feature type="domain" description="L-arabinose isomerase C-terminal" evidence="8">
    <location>
        <begin position="326"/>
        <end position="469"/>
    </location>
</feature>
<dbReference type="PANTHER" id="PTHR38464:SF1">
    <property type="entry name" value="L-ARABINOSE ISOMERASE"/>
    <property type="match status" value="1"/>
</dbReference>
<evidence type="ECO:0000313" key="11">
    <source>
        <dbReference type="Proteomes" id="UP000246635"/>
    </source>
</evidence>
<dbReference type="InterPro" id="IPR038583">
    <property type="entry name" value="AraA_N_sf"/>
</dbReference>
<dbReference type="InterPro" id="IPR009015">
    <property type="entry name" value="Fucose_isomerase_N/cen_sf"/>
</dbReference>
<comment type="pathway">
    <text evidence="6">Carbohydrate degradation; L-arabinose degradation via L-ribulose; D-xylulose 5-phosphate from L-arabinose (bacterial route): step 1/3.</text>
</comment>
<evidence type="ECO:0000256" key="3">
    <source>
        <dbReference type="ARBA" id="ARBA00023211"/>
    </source>
</evidence>
<dbReference type="GO" id="GO:0030145">
    <property type="term" value="F:manganese ion binding"/>
    <property type="evidence" value="ECO:0007669"/>
    <property type="project" value="UniProtKB-UniRule"/>
</dbReference>
<evidence type="ECO:0000256" key="4">
    <source>
        <dbReference type="ARBA" id="ARBA00023235"/>
    </source>
</evidence>
<protein>
    <recommendedName>
        <fullName evidence="6">L-arabinose isomerase</fullName>
        <ecNumber evidence="6">5.3.1.4</ecNumber>
    </recommendedName>
</protein>
<dbReference type="UniPathway" id="UPA00145">
    <property type="reaction ID" value="UER00565"/>
</dbReference>
<keyword evidence="4 6" id="KW-0413">Isomerase</keyword>
<dbReference type="HAMAP" id="MF_00519">
    <property type="entry name" value="Arabinose_Isome"/>
    <property type="match status" value="1"/>
</dbReference>
<name>A0A2V2YVK8_9BACL</name>
<dbReference type="InterPro" id="IPR055389">
    <property type="entry name" value="AraA_N"/>
</dbReference>
<keyword evidence="1 6" id="KW-0479">Metal-binding</keyword>
<dbReference type="NCBIfam" id="NF002795">
    <property type="entry name" value="PRK02929.1"/>
    <property type="match status" value="1"/>
</dbReference>
<dbReference type="Pfam" id="PF02610">
    <property type="entry name" value="AraA_N"/>
    <property type="match status" value="1"/>
</dbReference>
<dbReference type="Pfam" id="PF11762">
    <property type="entry name" value="Arabinose_Iso_C"/>
    <property type="match status" value="1"/>
</dbReference>
<evidence type="ECO:0000256" key="5">
    <source>
        <dbReference type="ARBA" id="ARBA00023277"/>
    </source>
</evidence>
<keyword evidence="2 6" id="KW-0054">Arabinose catabolism</keyword>
<dbReference type="PIRSF" id="PIRSF001478">
    <property type="entry name" value="L-ara_isomerase"/>
    <property type="match status" value="1"/>
</dbReference>
<feature type="binding site" evidence="6">
    <location>
        <position position="348"/>
    </location>
    <ligand>
        <name>Mn(2+)</name>
        <dbReference type="ChEBI" id="CHEBI:29035"/>
    </ligand>
</feature>
<dbReference type="GO" id="GO:0008733">
    <property type="term" value="F:L-arabinose isomerase activity"/>
    <property type="evidence" value="ECO:0007669"/>
    <property type="project" value="UniProtKB-UniRule"/>
</dbReference>
<organism evidence="10 11">
    <name type="scientific">Paenibacillus cellulosilyticus</name>
    <dbReference type="NCBI Taxonomy" id="375489"/>
    <lineage>
        <taxon>Bacteria</taxon>
        <taxon>Bacillati</taxon>
        <taxon>Bacillota</taxon>
        <taxon>Bacilli</taxon>
        <taxon>Bacillales</taxon>
        <taxon>Paenibacillaceae</taxon>
        <taxon>Paenibacillus</taxon>
    </lineage>
</organism>
<gene>
    <name evidence="6" type="primary">araA</name>
    <name evidence="10" type="ORF">DFQ01_10425</name>
</gene>
<feature type="binding site" evidence="6">
    <location>
        <position position="447"/>
    </location>
    <ligand>
        <name>Mn(2+)</name>
        <dbReference type="ChEBI" id="CHEBI:29035"/>
    </ligand>
</feature>
<keyword evidence="11" id="KW-1185">Reference proteome</keyword>
<comment type="function">
    <text evidence="6">Catalyzes the conversion of L-arabinose to L-ribulose.</text>
</comment>
<dbReference type="InterPro" id="IPR004216">
    <property type="entry name" value="Fuc/Ara_isomerase_C"/>
</dbReference>
<evidence type="ECO:0000259" key="9">
    <source>
        <dbReference type="Pfam" id="PF24856"/>
    </source>
</evidence>
<dbReference type="SUPFAM" id="SSF53743">
    <property type="entry name" value="FucI/AraA N-terminal and middle domains"/>
    <property type="match status" value="1"/>
</dbReference>
<dbReference type="PANTHER" id="PTHR38464">
    <property type="entry name" value="L-ARABINOSE ISOMERASE"/>
    <property type="match status" value="1"/>
</dbReference>
<dbReference type="GO" id="GO:0019569">
    <property type="term" value="P:L-arabinose catabolic process to D-xylulose 5-phosphate"/>
    <property type="evidence" value="ECO:0007669"/>
    <property type="project" value="UniProtKB-UniRule"/>
</dbReference>
<evidence type="ECO:0000313" key="10">
    <source>
        <dbReference type="EMBL" id="PWW05467.1"/>
    </source>
</evidence>
<comment type="similarity">
    <text evidence="6">Belongs to the arabinose isomerase family.</text>
</comment>
<feature type="domain" description="L-arabinose isomerase central" evidence="9">
    <location>
        <begin position="177"/>
        <end position="323"/>
    </location>
</feature>
<dbReference type="EC" id="5.3.1.4" evidence="6"/>
<dbReference type="GO" id="GO:0005829">
    <property type="term" value="C:cytosol"/>
    <property type="evidence" value="ECO:0007669"/>
    <property type="project" value="TreeGrafter"/>
</dbReference>
<sequence>MLQTKPYQFWFVTGSQHLYGPETLQQVDAHSFQMVESFNQDAAIPFEIVFKPVVKTPEEIFQVCKEATADDNCAGIITWMHTFSPSKMWIAGLNALRKPLLHLHTQFNRDIPWETIDMDFMNLNQSAHGDREHGFIGARMGVARKVVVGYWEEADVRAKIAGWQRTAVAYSEGTNLKVARFGDNMRQVAVTEGDKVEAQIKFGWSINGYGIGDLVERVNAVTEAQVDALMNEYNETYDITAETKANAAAMDSIRYQARIEIAMKSFLEEGGFTAFTTTFEDLHGMKQLPGLAVQRLMEQGYGFAGEGDWKTAALTRMMKIIAENKDTSFMEDYTYHFEPGNEMILGAHMLEVCPTISATKPRIEVHPLGIGGKEDPARITFDGKSGQAIVATLVDLGNRFRVIINEVEAVQPTQALPNLPVARVLWKPEPSLAESAEAWIHAGGAHHTVMSYAVTTEQLLDWAELANVEVVVIGKDTNVQQFRNELRWNDLYYRLNR</sequence>
<comment type="caution">
    <text evidence="10">The sequence shown here is derived from an EMBL/GenBank/DDBJ whole genome shotgun (WGS) entry which is preliminary data.</text>
</comment>
<feature type="binding site" evidence="6">
    <location>
        <position position="306"/>
    </location>
    <ligand>
        <name>Mn(2+)</name>
        <dbReference type="ChEBI" id="CHEBI:29035"/>
    </ligand>
</feature>
<dbReference type="CDD" id="cd03557">
    <property type="entry name" value="L-arabinose_isomerase"/>
    <property type="match status" value="1"/>
</dbReference>
<keyword evidence="3 6" id="KW-0464">Manganese</keyword>
<evidence type="ECO:0000259" key="8">
    <source>
        <dbReference type="Pfam" id="PF11762"/>
    </source>
</evidence>
<evidence type="ECO:0000256" key="6">
    <source>
        <dbReference type="HAMAP-Rule" id="MF_00519"/>
    </source>
</evidence>
<dbReference type="Proteomes" id="UP000246635">
    <property type="component" value="Unassembled WGS sequence"/>
</dbReference>
<dbReference type="InterPro" id="IPR055390">
    <property type="entry name" value="AraA_central"/>
</dbReference>
<reference evidence="10 11" key="1">
    <citation type="submission" date="2018-05" db="EMBL/GenBank/DDBJ databases">
        <title>Genomic Encyclopedia of Type Strains, Phase III (KMG-III): the genomes of soil and plant-associated and newly described type strains.</title>
        <authorList>
            <person name="Whitman W."/>
        </authorList>
    </citation>
    <scope>NUCLEOTIDE SEQUENCE [LARGE SCALE GENOMIC DNA]</scope>
    <source>
        <strain evidence="10 11">CECT 5696</strain>
    </source>
</reference>
<dbReference type="EMBL" id="QGTQ01000004">
    <property type="protein sequence ID" value="PWW05467.1"/>
    <property type="molecule type" value="Genomic_DNA"/>
</dbReference>
<feature type="domain" description="L-arabinose isomerase N-terminal" evidence="7">
    <location>
        <begin position="7"/>
        <end position="172"/>
    </location>
</feature>